<dbReference type="EMBL" id="CAJQZP010001342">
    <property type="protein sequence ID" value="CAG5040107.1"/>
    <property type="molecule type" value="Genomic_DNA"/>
</dbReference>
<reference evidence="1" key="1">
    <citation type="submission" date="2021-04" db="EMBL/GenBank/DDBJ databases">
        <authorList>
            <person name="Tunstrom K."/>
        </authorList>
    </citation>
    <scope>NUCLEOTIDE SEQUENCE</scope>
</reference>
<sequence length="207" mass="23499">MDIQFILDPFACAVYIVDYINKADRGMSRLLCEALDEAKKGNKSVKDSLRIVSNVFLNSSEISAQEAIYVLTGLPLSRASEAAMYINTSLPQERVHILKSYLELQSLEPDSSDIFQKDIIDYYSKRPLSLENISLSHFVAYYTYSKKIYSTSSIETLNDSSQAIDYSQAVEEVEAEGNWIPLQDKKKLSEVPLYLHVMCFKIILLTI</sequence>
<dbReference type="PANTHER" id="PTHR47642:SF5">
    <property type="entry name" value="ATP-DEPENDENT DNA HELICASE"/>
    <property type="match status" value="1"/>
</dbReference>
<gene>
    <name evidence="1" type="ORF">PAPOLLO_LOCUS21816</name>
</gene>
<dbReference type="InterPro" id="IPR051055">
    <property type="entry name" value="PIF1_helicase"/>
</dbReference>
<evidence type="ECO:0000313" key="1">
    <source>
        <dbReference type="EMBL" id="CAG5040107.1"/>
    </source>
</evidence>
<dbReference type="AlphaFoldDB" id="A0A8S3XTX8"/>
<keyword evidence="2" id="KW-1185">Reference proteome</keyword>
<protein>
    <submittedName>
        <fullName evidence="1">(apollo) hypothetical protein</fullName>
    </submittedName>
</protein>
<accession>A0A8S3XTX8</accession>
<dbReference type="OrthoDB" id="6141723at2759"/>
<dbReference type="Proteomes" id="UP000691718">
    <property type="component" value="Unassembled WGS sequence"/>
</dbReference>
<evidence type="ECO:0000313" key="2">
    <source>
        <dbReference type="Proteomes" id="UP000691718"/>
    </source>
</evidence>
<proteinExistence type="predicted"/>
<organism evidence="1 2">
    <name type="scientific">Parnassius apollo</name>
    <name type="common">Apollo butterfly</name>
    <name type="synonym">Papilio apollo</name>
    <dbReference type="NCBI Taxonomy" id="110799"/>
    <lineage>
        <taxon>Eukaryota</taxon>
        <taxon>Metazoa</taxon>
        <taxon>Ecdysozoa</taxon>
        <taxon>Arthropoda</taxon>
        <taxon>Hexapoda</taxon>
        <taxon>Insecta</taxon>
        <taxon>Pterygota</taxon>
        <taxon>Neoptera</taxon>
        <taxon>Endopterygota</taxon>
        <taxon>Lepidoptera</taxon>
        <taxon>Glossata</taxon>
        <taxon>Ditrysia</taxon>
        <taxon>Papilionoidea</taxon>
        <taxon>Papilionidae</taxon>
        <taxon>Parnassiinae</taxon>
        <taxon>Parnassini</taxon>
        <taxon>Parnassius</taxon>
        <taxon>Parnassius</taxon>
    </lineage>
</organism>
<name>A0A8S3XTX8_PARAO</name>
<dbReference type="PANTHER" id="PTHR47642">
    <property type="entry name" value="ATP-DEPENDENT DNA HELICASE"/>
    <property type="match status" value="1"/>
</dbReference>
<comment type="caution">
    <text evidence="1">The sequence shown here is derived from an EMBL/GenBank/DDBJ whole genome shotgun (WGS) entry which is preliminary data.</text>
</comment>